<organism evidence="3 4">
    <name type="scientific">Clohesyomyces aquaticus</name>
    <dbReference type="NCBI Taxonomy" id="1231657"/>
    <lineage>
        <taxon>Eukaryota</taxon>
        <taxon>Fungi</taxon>
        <taxon>Dikarya</taxon>
        <taxon>Ascomycota</taxon>
        <taxon>Pezizomycotina</taxon>
        <taxon>Dothideomycetes</taxon>
        <taxon>Pleosporomycetidae</taxon>
        <taxon>Pleosporales</taxon>
        <taxon>Lindgomycetaceae</taxon>
        <taxon>Clohesyomyces</taxon>
    </lineage>
</organism>
<dbReference type="OrthoDB" id="4062651at2759"/>
<dbReference type="InterPro" id="IPR010730">
    <property type="entry name" value="HET"/>
</dbReference>
<dbReference type="CDD" id="cd00180">
    <property type="entry name" value="PKc"/>
    <property type="match status" value="1"/>
</dbReference>
<dbReference type="Gene3D" id="3.30.200.20">
    <property type="entry name" value="Phosphorylase Kinase, domain 1"/>
    <property type="match status" value="1"/>
</dbReference>
<dbReference type="PROSITE" id="PS50011">
    <property type="entry name" value="PROTEIN_KINASE_DOM"/>
    <property type="match status" value="1"/>
</dbReference>
<dbReference type="InterPro" id="IPR011009">
    <property type="entry name" value="Kinase-like_dom_sf"/>
</dbReference>
<feature type="domain" description="Protein kinase" evidence="2">
    <location>
        <begin position="806"/>
        <end position="1081"/>
    </location>
</feature>
<dbReference type="InterPro" id="IPR000719">
    <property type="entry name" value="Prot_kinase_dom"/>
</dbReference>
<feature type="region of interest" description="Disordered" evidence="1">
    <location>
        <begin position="437"/>
        <end position="509"/>
    </location>
</feature>
<evidence type="ECO:0000256" key="1">
    <source>
        <dbReference type="SAM" id="MobiDB-lite"/>
    </source>
</evidence>
<feature type="region of interest" description="Disordered" evidence="1">
    <location>
        <begin position="149"/>
        <end position="178"/>
    </location>
</feature>
<comment type="caution">
    <text evidence="3">The sequence shown here is derived from an EMBL/GenBank/DDBJ whole genome shotgun (WGS) entry which is preliminary data.</text>
</comment>
<dbReference type="PROSITE" id="PS00108">
    <property type="entry name" value="PROTEIN_KINASE_ST"/>
    <property type="match status" value="1"/>
</dbReference>
<feature type="compositionally biased region" description="Polar residues" evidence="1">
    <location>
        <begin position="159"/>
        <end position="178"/>
    </location>
</feature>
<dbReference type="Proteomes" id="UP000193144">
    <property type="component" value="Unassembled WGS sequence"/>
</dbReference>
<protein>
    <recommendedName>
        <fullName evidence="2">Protein kinase domain-containing protein</fullName>
    </recommendedName>
</protein>
<sequence>MEGANLNFNDMDFDLSFTSEYTQPAAQMQVQPFMKPAEDNTSDFFFAGDEGIDTSAGQFMGAGTTQQSFDSLTADLFPFPQETGFGLQQNLTLGNTMGPTSWNNQLSPAMNDFSHTTAHTQAFAPSLSQPQFGGSVQKRPLQLDTQDFPQPKRQERSEFTASFSPFAPSTSVTGSSWTVETQLTPTSSTEIGLSDEAADVCATWFAKYGMLPGDRHIESLSQLTEESPTAIRQWFGQMLKQGMSGHDSAYKSQTRLTQQDQLTSTSTGWMEANPTLPCNTEATATTTAAPSAPRGGKKGCTRTDKHELLCRDPNKIYQCTRKCGKRYGRKCDWKRNEEEGYPSKSWQCSLCVSQGVDKVKPCFRRYHFSQHFRNIHPGLNSADFEEDSVVHSGTTFPRKCGFCTHRFVSRQDRIDHIADHFKQGKCMLDWNDSDEYNDSDDMDDDDDRPDSDGFDSNSPSHSPQDKDSQGHPGQKRNGSGGNQQGGNRRQPPPTFSQFQTSDHNVSCLSPGNGMTALDIITQDITTQQHMMHGCTKSSKQHVTTARQHIKPQNNPSAEGRTQLSEDSIIEHQQPLEGSTSKQSSRGSSSSSLDSCPRSSVSGDNEAAGSHEDVVARDVVSVSDLVDAILCLPKRSTLPDLREDLQAICDRAKKPAASGLPVTDRVVQGSECPDYAQSTGGDRAISAYPLADQDFFTELDSLRPKLLHSKLRPEKCSSAASDHTPIGFALEGKYPHPLAHLPDDPPDDLPPRISTALENLERSLSVTARQTTSKLAEVSNSNTSGNSYWRDINENSLDVNHSWEQSFKSVKLLGAGGFSTVDEVVHRETNLRVSRKTLKNRDSSAKEELMKEVDVLQKLRHPHIVRFLGAYAKGDKVSVLLSPVAETTLAIWLETSIAKKPAGLAETVAKMYGCLSSTIRYLHEQRPVIKHMDIKPQNILVMYGDSDHPHVILSDFGISSSDSDPEGPHSKPVTRQYCAPEVPEDAVRGRAADIWSLGCVFLEMASAVLTQGNPHWQELRDEFRGNGSKCYWQDVPRLQEYLSDFVSHASVPQDFITLWTIQTMLSRDPAERPDAAQLTIIFTPGACCLKWPNEKVSYPGPVEELSTVEMLIREDSVDCLAQLDHCSGIELRHNPQSFGQAKSWLDECSHGHESCRRQTTQSKALPTRLVDTQPNGSPGSSVRVLTSSDIANEPWEGRVDYVVVNHLWNPTDMTLSSDRLSKGQGLLNKHALPEAVNDAIEAANRIGFRYIWLDSLCILQDSEQEKRRECVNMASVYRNAALTIVLDKINQKRVPSTSSDDSNSVSQDTSPLSDLPFIDWNTAGFSWDTRAWSLQERLLSHRLLHLAGEQMYWECNSLKASETFPRGLPPLIWEKVHTQTSVELIPRLQRNKHSEAQSQASRYCKKELKRQCDLTKHEMTHSQPWKCTENKRNHLSLGLPIEKERNTHVNDKHSSENNDNVKSKFQEAEDVKFEIHDAFPSDTASTNPTSIALNGLTPVSPRIHSLGSGCTDHKVLDIWGRMVNWDLMGAKIEDSAVNKPEEIDVVNGDVDVVMKIGDEVMDRVISGGDGKPTSGLNKVYDKPGCCSHHGG</sequence>
<dbReference type="SMART" id="SM00220">
    <property type="entry name" value="S_TKc"/>
    <property type="match status" value="1"/>
</dbReference>
<dbReference type="PANTHER" id="PTHR33112:SF10">
    <property type="entry name" value="TOL"/>
    <property type="match status" value="1"/>
</dbReference>
<dbReference type="Gene3D" id="1.10.510.10">
    <property type="entry name" value="Transferase(Phosphotransferase) domain 1"/>
    <property type="match status" value="1"/>
</dbReference>
<name>A0A1Y1ZQ80_9PLEO</name>
<dbReference type="SUPFAM" id="SSF56112">
    <property type="entry name" value="Protein kinase-like (PK-like)"/>
    <property type="match status" value="1"/>
</dbReference>
<dbReference type="InterPro" id="IPR008271">
    <property type="entry name" value="Ser/Thr_kinase_AS"/>
</dbReference>
<evidence type="ECO:0000313" key="4">
    <source>
        <dbReference type="Proteomes" id="UP000193144"/>
    </source>
</evidence>
<feature type="compositionally biased region" description="Low complexity" evidence="1">
    <location>
        <begin position="578"/>
        <end position="601"/>
    </location>
</feature>
<reference evidence="3 4" key="1">
    <citation type="submission" date="2016-07" db="EMBL/GenBank/DDBJ databases">
        <title>Pervasive Adenine N6-methylation of Active Genes in Fungi.</title>
        <authorList>
            <consortium name="DOE Joint Genome Institute"/>
            <person name="Mondo S.J."/>
            <person name="Dannebaum R.O."/>
            <person name="Kuo R.C."/>
            <person name="Labutti K."/>
            <person name="Haridas S."/>
            <person name="Kuo A."/>
            <person name="Salamov A."/>
            <person name="Ahrendt S.R."/>
            <person name="Lipzen A."/>
            <person name="Sullivan W."/>
            <person name="Andreopoulos W.B."/>
            <person name="Clum A."/>
            <person name="Lindquist E."/>
            <person name="Daum C."/>
            <person name="Ramamoorthy G.K."/>
            <person name="Gryganskyi A."/>
            <person name="Culley D."/>
            <person name="Magnuson J.K."/>
            <person name="James T.Y."/>
            <person name="O'Malley M.A."/>
            <person name="Stajich J.E."/>
            <person name="Spatafora J.W."/>
            <person name="Visel A."/>
            <person name="Grigoriev I.V."/>
        </authorList>
    </citation>
    <scope>NUCLEOTIDE SEQUENCE [LARGE SCALE GENOMIC DNA]</scope>
    <source>
        <strain evidence="3 4">CBS 115471</strain>
    </source>
</reference>
<dbReference type="STRING" id="1231657.A0A1Y1ZQ80"/>
<feature type="region of interest" description="Disordered" evidence="1">
    <location>
        <begin position="530"/>
        <end position="610"/>
    </location>
</feature>
<dbReference type="Pfam" id="PF06985">
    <property type="entry name" value="HET"/>
    <property type="match status" value="1"/>
</dbReference>
<gene>
    <name evidence="3" type="ORF">BCR34DRAFT_563690</name>
</gene>
<accession>A0A1Y1ZQ80</accession>
<dbReference type="Pfam" id="PF00069">
    <property type="entry name" value="Pkinase"/>
    <property type="match status" value="1"/>
</dbReference>
<evidence type="ECO:0000313" key="3">
    <source>
        <dbReference type="EMBL" id="ORY12388.1"/>
    </source>
</evidence>
<dbReference type="PANTHER" id="PTHR33112">
    <property type="entry name" value="DOMAIN PROTEIN, PUTATIVE-RELATED"/>
    <property type="match status" value="1"/>
</dbReference>
<proteinExistence type="predicted"/>
<feature type="compositionally biased region" description="Polar residues" evidence="1">
    <location>
        <begin position="530"/>
        <end position="565"/>
    </location>
</feature>
<dbReference type="EMBL" id="MCFA01000051">
    <property type="protein sequence ID" value="ORY12388.1"/>
    <property type="molecule type" value="Genomic_DNA"/>
</dbReference>
<feature type="compositionally biased region" description="Polar residues" evidence="1">
    <location>
        <begin position="495"/>
        <end position="509"/>
    </location>
</feature>
<evidence type="ECO:0000259" key="2">
    <source>
        <dbReference type="PROSITE" id="PS50011"/>
    </source>
</evidence>
<dbReference type="GO" id="GO:0005524">
    <property type="term" value="F:ATP binding"/>
    <property type="evidence" value="ECO:0007669"/>
    <property type="project" value="InterPro"/>
</dbReference>
<feature type="compositionally biased region" description="Acidic residues" evidence="1">
    <location>
        <begin position="437"/>
        <end position="453"/>
    </location>
</feature>
<dbReference type="GO" id="GO:0004672">
    <property type="term" value="F:protein kinase activity"/>
    <property type="evidence" value="ECO:0007669"/>
    <property type="project" value="InterPro"/>
</dbReference>
<keyword evidence="4" id="KW-1185">Reference proteome</keyword>